<dbReference type="SUPFAM" id="SSF53335">
    <property type="entry name" value="S-adenosyl-L-methionine-dependent methyltransferases"/>
    <property type="match status" value="1"/>
</dbReference>
<evidence type="ECO:0000259" key="4">
    <source>
        <dbReference type="Pfam" id="PF10672"/>
    </source>
</evidence>
<name>A0A382M1S2_9ZZZZ</name>
<keyword evidence="1" id="KW-0489">Methyltransferase</keyword>
<dbReference type="CDD" id="cd11572">
    <property type="entry name" value="RlmI_M_like"/>
    <property type="match status" value="1"/>
</dbReference>
<dbReference type="PANTHER" id="PTHR42873:SF1">
    <property type="entry name" value="S-ADENOSYLMETHIONINE-DEPENDENT METHYLTRANSFERASE DOMAIN-CONTAINING PROTEIN"/>
    <property type="match status" value="1"/>
</dbReference>
<dbReference type="EMBL" id="UINC01090674">
    <property type="protein sequence ID" value="SVC42826.1"/>
    <property type="molecule type" value="Genomic_DNA"/>
</dbReference>
<evidence type="ECO:0000256" key="2">
    <source>
        <dbReference type="ARBA" id="ARBA00022679"/>
    </source>
</evidence>
<reference evidence="5" key="1">
    <citation type="submission" date="2018-05" db="EMBL/GenBank/DDBJ databases">
        <authorList>
            <person name="Lanie J.A."/>
            <person name="Ng W.-L."/>
            <person name="Kazmierczak K.M."/>
            <person name="Andrzejewski T.M."/>
            <person name="Davidsen T.M."/>
            <person name="Wayne K.J."/>
            <person name="Tettelin H."/>
            <person name="Glass J.I."/>
            <person name="Rusch D."/>
            <person name="Podicherti R."/>
            <person name="Tsui H.-C.T."/>
            <person name="Winkler M.E."/>
        </authorList>
    </citation>
    <scope>NUCLEOTIDE SEQUENCE</scope>
</reference>
<dbReference type="PANTHER" id="PTHR42873">
    <property type="entry name" value="RIBOSOMAL RNA LARGE SUBUNIT METHYLTRANSFERASE"/>
    <property type="match status" value="1"/>
</dbReference>
<organism evidence="5">
    <name type="scientific">marine metagenome</name>
    <dbReference type="NCBI Taxonomy" id="408172"/>
    <lineage>
        <taxon>unclassified sequences</taxon>
        <taxon>metagenomes</taxon>
        <taxon>ecological metagenomes</taxon>
    </lineage>
</organism>
<accession>A0A382M1S2</accession>
<feature type="non-terminal residue" evidence="5">
    <location>
        <position position="1"/>
    </location>
</feature>
<evidence type="ECO:0000256" key="1">
    <source>
        <dbReference type="ARBA" id="ARBA00022603"/>
    </source>
</evidence>
<dbReference type="GO" id="GO:0032259">
    <property type="term" value="P:methylation"/>
    <property type="evidence" value="ECO:0007669"/>
    <property type="project" value="UniProtKB-KW"/>
</dbReference>
<keyword evidence="3" id="KW-0949">S-adenosyl-L-methionine</keyword>
<dbReference type="InterPro" id="IPR019614">
    <property type="entry name" value="SAM-dep_methyl-trfase"/>
</dbReference>
<dbReference type="CDD" id="cd02440">
    <property type="entry name" value="AdoMet_MTases"/>
    <property type="match status" value="1"/>
</dbReference>
<feature type="domain" description="S-adenosylmethionine-dependent methyltransferase" evidence="4">
    <location>
        <begin position="100"/>
        <end position="261"/>
    </location>
</feature>
<dbReference type="Gene3D" id="3.30.750.80">
    <property type="entry name" value="RNA methyltransferase domain (HRMD) like"/>
    <property type="match status" value="1"/>
</dbReference>
<dbReference type="GO" id="GO:0008168">
    <property type="term" value="F:methyltransferase activity"/>
    <property type="evidence" value="ECO:0007669"/>
    <property type="project" value="UniProtKB-KW"/>
</dbReference>
<sequence length="317" mass="35357">NKAMILRTSLLAEGTTGYRVINGENDGFPGLVLDLYGKTIVLKLYTIAWTSYLDVLIMLFKKKLSVERCVLRWSRKVAESKKVSKKYGEGCLLFGEKVKEPVCFKENGINFEADVISGQKTGFFLDQRNNRQTIRSISQGKSVLNVFSYTGAFSAYAFAGGAVSVLEIDSNSRALMASRKNLRLHFQNRNFPTKEFSQIKADGFEALSELDLNNQKYDLVILDPPAFAKRKNQKNTALNAYMKLARAGAKVTKKGGILFAASCSVHVTKSSFFESVFLGIRSAGCRFEEISRTGHAKDHPSIFREGEYLKGVFCEVV</sequence>
<keyword evidence="2" id="KW-0808">Transferase</keyword>
<protein>
    <recommendedName>
        <fullName evidence="4">S-adenosylmethionine-dependent methyltransferase domain-containing protein</fullName>
    </recommendedName>
</protein>
<dbReference type="Gene3D" id="3.40.50.150">
    <property type="entry name" value="Vaccinia Virus protein VP39"/>
    <property type="match status" value="1"/>
</dbReference>
<gene>
    <name evidence="5" type="ORF">METZ01_LOCUS295680</name>
</gene>
<proteinExistence type="predicted"/>
<dbReference type="AlphaFoldDB" id="A0A382M1S2"/>
<dbReference type="InterPro" id="IPR029063">
    <property type="entry name" value="SAM-dependent_MTases_sf"/>
</dbReference>
<evidence type="ECO:0000256" key="3">
    <source>
        <dbReference type="ARBA" id="ARBA00022691"/>
    </source>
</evidence>
<dbReference type="Pfam" id="PF10672">
    <property type="entry name" value="Methyltrans_SAM"/>
    <property type="match status" value="1"/>
</dbReference>
<evidence type="ECO:0000313" key="5">
    <source>
        <dbReference type="EMBL" id="SVC42826.1"/>
    </source>
</evidence>